<accession>A0ABM5NVD5</accession>
<dbReference type="EMBL" id="CP006763">
    <property type="protein sequence ID" value="AGY76382.1"/>
    <property type="molecule type" value="Genomic_DNA"/>
</dbReference>
<sequence>MNGQYKLFKIFEYQETLQVLNELFGKQQILNINSKLIGIRYDYSKNQYVDILRKVNDLNIGQKIITSRAFIKMFRACIERRYFIKKLQIIESVPEDMQQFINDNIQKINSESEFTHKIRLANFLISKLNWLRRIDGIDVKLLSFRIKGNNNIKIGVSIFNNGVISVDDDSILDELVELINKIIK</sequence>
<proteinExistence type="predicted"/>
<name>A0ABM5NVD5_9CLOT</name>
<gene>
    <name evidence="1" type="ORF">CAETHG_2169</name>
</gene>
<evidence type="ECO:0000313" key="1">
    <source>
        <dbReference type="EMBL" id="AGY76382.1"/>
    </source>
</evidence>
<protein>
    <submittedName>
        <fullName evidence="1">Uncharacterized protein</fullName>
    </submittedName>
</protein>
<dbReference type="Proteomes" id="UP000017590">
    <property type="component" value="Chromosome"/>
</dbReference>
<dbReference type="RefSeq" id="WP_013236758.1">
    <property type="nucleotide sequence ID" value="NC_022592.1"/>
</dbReference>
<evidence type="ECO:0000313" key="2">
    <source>
        <dbReference type="Proteomes" id="UP000017590"/>
    </source>
</evidence>
<organism evidence="1 2">
    <name type="scientific">Clostridium autoethanogenum DSM 10061</name>
    <dbReference type="NCBI Taxonomy" id="1341692"/>
    <lineage>
        <taxon>Bacteria</taxon>
        <taxon>Bacillati</taxon>
        <taxon>Bacillota</taxon>
        <taxon>Clostridia</taxon>
        <taxon>Eubacteriales</taxon>
        <taxon>Clostridiaceae</taxon>
        <taxon>Clostridium</taxon>
    </lineage>
</organism>
<keyword evidence="2" id="KW-1185">Reference proteome</keyword>
<reference evidence="2" key="1">
    <citation type="journal article" date="2014" name="Biotechnol. Biofuels">
        <title>Comparison of single-molecule sequencing and hybrid approaches for finishing the genome of Clostridium autoethanogenum and analysis of CRISPR systems in industrial relevant Clostridia.</title>
        <authorList>
            <person name="Brown S.D."/>
            <person name="Nagaraju S."/>
            <person name="Utturkar S."/>
            <person name="De Tissera S."/>
            <person name="Segovia S."/>
            <person name="Mitchell W."/>
            <person name="Land M.L."/>
            <person name="Dassanayake A."/>
            <person name="Kopke M."/>
        </authorList>
    </citation>
    <scope>NUCLEOTIDE SEQUENCE [LARGE SCALE GENOMIC DNA]</scope>
    <source>
        <strain evidence="2">DSM 10061</strain>
    </source>
</reference>